<gene>
    <name evidence="2" type="ORF">F3Y22_tig00109926pilonHSYRG00231</name>
</gene>
<dbReference type="AlphaFoldDB" id="A0A6A3BXT7"/>
<reference evidence="2" key="1">
    <citation type="submission" date="2019-09" db="EMBL/GenBank/DDBJ databases">
        <title>Draft genome information of white flower Hibiscus syriacus.</title>
        <authorList>
            <person name="Kim Y.-M."/>
        </authorList>
    </citation>
    <scope>NUCLEOTIDE SEQUENCE [LARGE SCALE GENOMIC DNA]</scope>
    <source>
        <strain evidence="2">YM2019G1</strain>
    </source>
</reference>
<sequence>MARLFTPLFLLFPFLNLSSCKTLKRDVRALNEIKLSLGWRVVYAWSVTTDDPCGDGNRGRGLASPALSWVTIELSPDWKFMRCRSWGRFPFRSQISSI</sequence>
<evidence type="ECO:0000313" key="2">
    <source>
        <dbReference type="EMBL" id="KAE8719802.1"/>
    </source>
</evidence>
<dbReference type="EMBL" id="VEPZ02000781">
    <property type="protein sequence ID" value="KAE8719802.1"/>
    <property type="molecule type" value="Genomic_DNA"/>
</dbReference>
<feature type="signal peptide" evidence="1">
    <location>
        <begin position="1"/>
        <end position="20"/>
    </location>
</feature>
<evidence type="ECO:0000256" key="1">
    <source>
        <dbReference type="SAM" id="SignalP"/>
    </source>
</evidence>
<comment type="caution">
    <text evidence="2">The sequence shown here is derived from an EMBL/GenBank/DDBJ whole genome shotgun (WGS) entry which is preliminary data.</text>
</comment>
<keyword evidence="1" id="KW-0732">Signal</keyword>
<dbReference type="Proteomes" id="UP000436088">
    <property type="component" value="Unassembled WGS sequence"/>
</dbReference>
<accession>A0A6A3BXT7</accession>
<evidence type="ECO:0008006" key="4">
    <source>
        <dbReference type="Google" id="ProtNLM"/>
    </source>
</evidence>
<evidence type="ECO:0000313" key="3">
    <source>
        <dbReference type="Proteomes" id="UP000436088"/>
    </source>
</evidence>
<name>A0A6A3BXT7_HIBSY</name>
<protein>
    <recommendedName>
        <fullName evidence="4">Secreted protein</fullName>
    </recommendedName>
</protein>
<feature type="chain" id="PRO_5025693048" description="Secreted protein" evidence="1">
    <location>
        <begin position="21"/>
        <end position="98"/>
    </location>
</feature>
<proteinExistence type="predicted"/>
<keyword evidence="3" id="KW-1185">Reference proteome</keyword>
<organism evidence="2 3">
    <name type="scientific">Hibiscus syriacus</name>
    <name type="common">Rose of Sharon</name>
    <dbReference type="NCBI Taxonomy" id="106335"/>
    <lineage>
        <taxon>Eukaryota</taxon>
        <taxon>Viridiplantae</taxon>
        <taxon>Streptophyta</taxon>
        <taxon>Embryophyta</taxon>
        <taxon>Tracheophyta</taxon>
        <taxon>Spermatophyta</taxon>
        <taxon>Magnoliopsida</taxon>
        <taxon>eudicotyledons</taxon>
        <taxon>Gunneridae</taxon>
        <taxon>Pentapetalae</taxon>
        <taxon>rosids</taxon>
        <taxon>malvids</taxon>
        <taxon>Malvales</taxon>
        <taxon>Malvaceae</taxon>
        <taxon>Malvoideae</taxon>
        <taxon>Hibiscus</taxon>
    </lineage>
</organism>